<comment type="caution">
    <text evidence="2">The sequence shown here is derived from an EMBL/GenBank/DDBJ whole genome shotgun (WGS) entry which is preliminary data.</text>
</comment>
<evidence type="ECO:0000259" key="1">
    <source>
        <dbReference type="Pfam" id="PF07510"/>
    </source>
</evidence>
<gene>
    <name evidence="2" type="ORF">GCM10023318_49540</name>
</gene>
<dbReference type="PANTHER" id="PTHR24094:SF15">
    <property type="entry name" value="AMP-DEPENDENT SYNTHETASE_LIGASE DOMAIN-CONTAINING PROTEIN-RELATED"/>
    <property type="match status" value="1"/>
</dbReference>
<dbReference type="InterPro" id="IPR011089">
    <property type="entry name" value="GmrSD_C"/>
</dbReference>
<dbReference type="GO" id="GO:0004519">
    <property type="term" value="F:endonuclease activity"/>
    <property type="evidence" value="ECO:0007669"/>
    <property type="project" value="UniProtKB-KW"/>
</dbReference>
<keyword evidence="3" id="KW-1185">Reference proteome</keyword>
<protein>
    <submittedName>
        <fullName evidence="2">HNH endonuclease family protein</fullName>
    </submittedName>
</protein>
<sequence>MIVAVAFLVVDELAKDKGPDSVAASTVSGDINELFGQLKVGKESPMTGYDRDKFPHWDTNKPGHGFGDKFAQYSKCTTREVVLLRDATGPVTLDPKSCKFTLGTDGGWRDQYGVLDRKSGELKPYKWVTNPTSLDIDHIVPLAEVWRSGAAKLSQDTRRDIANDAVNLVVSDPSANRSKGDQDPADYLPPGGFRCAYIDRYVRIKVKYNLTVDPDEQAALRTAIDGCAHA</sequence>
<proteinExistence type="predicted"/>
<keyword evidence="2" id="KW-0540">Nuclease</keyword>
<keyword evidence="2" id="KW-0255">Endonuclease</keyword>
<dbReference type="EMBL" id="BAABJM010000006">
    <property type="protein sequence ID" value="GAA5064056.1"/>
    <property type="molecule type" value="Genomic_DNA"/>
</dbReference>
<name>A0ABP9KUM3_9NOCA</name>
<dbReference type="Proteomes" id="UP001500603">
    <property type="component" value="Unassembled WGS sequence"/>
</dbReference>
<organism evidence="2 3">
    <name type="scientific">Nocardia callitridis</name>
    <dbReference type="NCBI Taxonomy" id="648753"/>
    <lineage>
        <taxon>Bacteria</taxon>
        <taxon>Bacillati</taxon>
        <taxon>Actinomycetota</taxon>
        <taxon>Actinomycetes</taxon>
        <taxon>Mycobacteriales</taxon>
        <taxon>Nocardiaceae</taxon>
        <taxon>Nocardia</taxon>
    </lineage>
</organism>
<reference evidence="3" key="1">
    <citation type="journal article" date="2019" name="Int. J. Syst. Evol. Microbiol.">
        <title>The Global Catalogue of Microorganisms (GCM) 10K type strain sequencing project: providing services to taxonomists for standard genome sequencing and annotation.</title>
        <authorList>
            <consortium name="The Broad Institute Genomics Platform"/>
            <consortium name="The Broad Institute Genome Sequencing Center for Infectious Disease"/>
            <person name="Wu L."/>
            <person name="Ma J."/>
        </authorList>
    </citation>
    <scope>NUCLEOTIDE SEQUENCE [LARGE SCALE GENOMIC DNA]</scope>
    <source>
        <strain evidence="3">JCM 18298</strain>
    </source>
</reference>
<feature type="domain" description="GmrSD restriction endonucleases C-terminal" evidence="1">
    <location>
        <begin position="126"/>
        <end position="221"/>
    </location>
</feature>
<dbReference type="PANTHER" id="PTHR24094">
    <property type="entry name" value="SECRETED PROTEIN"/>
    <property type="match status" value="1"/>
</dbReference>
<keyword evidence="2" id="KW-0378">Hydrolase</keyword>
<dbReference type="Pfam" id="PF07510">
    <property type="entry name" value="GmrSD_C"/>
    <property type="match status" value="1"/>
</dbReference>
<evidence type="ECO:0000313" key="3">
    <source>
        <dbReference type="Proteomes" id="UP001500603"/>
    </source>
</evidence>
<accession>A0ABP9KUM3</accession>
<evidence type="ECO:0000313" key="2">
    <source>
        <dbReference type="EMBL" id="GAA5064056.1"/>
    </source>
</evidence>